<dbReference type="GO" id="GO:0016651">
    <property type="term" value="F:oxidoreductase activity, acting on NAD(P)H"/>
    <property type="evidence" value="ECO:0007669"/>
    <property type="project" value="UniProtKB-ARBA"/>
</dbReference>
<dbReference type="Pfam" id="PF12682">
    <property type="entry name" value="Flavodoxin_4"/>
    <property type="match status" value="1"/>
</dbReference>
<protein>
    <submittedName>
        <fullName evidence="3">Flavodoxin</fullName>
    </submittedName>
</protein>
<proteinExistence type="predicted"/>
<dbReference type="Pfam" id="PF18050">
    <property type="entry name" value="Cyclophil_like2"/>
    <property type="match status" value="1"/>
</dbReference>
<dbReference type="EMBL" id="CP011307">
    <property type="protein sequence ID" value="ALP93799.1"/>
    <property type="molecule type" value="Genomic_DNA"/>
</dbReference>
<dbReference type="PANTHER" id="PTHR39201">
    <property type="entry name" value="EXPORTED PROTEIN-RELATED"/>
    <property type="match status" value="1"/>
</dbReference>
<evidence type="ECO:0000256" key="1">
    <source>
        <dbReference type="SAM" id="MobiDB-lite"/>
    </source>
</evidence>
<accession>A0A0S2W3S0</accession>
<evidence type="ECO:0000313" key="3">
    <source>
        <dbReference type="EMBL" id="ALP93799.1"/>
    </source>
</evidence>
<dbReference type="STRING" id="1297617.IB211_01406c"/>
<dbReference type="Proteomes" id="UP000064844">
    <property type="component" value="Chromosome"/>
</dbReference>
<reference evidence="3 4" key="1">
    <citation type="journal article" date="2015" name="Nat. Commun.">
        <title>Production of butyrate from lysine and the Amadori product fructoselysine by a human gut commensal.</title>
        <authorList>
            <person name="Bui T.P."/>
            <person name="Ritari J."/>
            <person name="Boeren S."/>
            <person name="de Waard P."/>
            <person name="Plugge C.M."/>
            <person name="de Vos W.M."/>
        </authorList>
    </citation>
    <scope>NUCLEOTIDE SEQUENCE [LARGE SCALE GENOMIC DNA]</scope>
    <source>
        <strain evidence="3 4">AF211</strain>
    </source>
</reference>
<feature type="compositionally biased region" description="Polar residues" evidence="1">
    <location>
        <begin position="157"/>
        <end position="167"/>
    </location>
</feature>
<dbReference type="PANTHER" id="PTHR39201:SF1">
    <property type="entry name" value="FLAVODOXIN-LIKE DOMAIN-CONTAINING PROTEIN"/>
    <property type="match status" value="1"/>
</dbReference>
<dbReference type="RefSeq" id="WP_338135468.1">
    <property type="nucleotide sequence ID" value="NZ_JADMQW010000001.1"/>
</dbReference>
<evidence type="ECO:0000313" key="4">
    <source>
        <dbReference type="Proteomes" id="UP000064844"/>
    </source>
</evidence>
<organism evidence="3 4">
    <name type="scientific">Intestinimonas butyriciproducens</name>
    <dbReference type="NCBI Taxonomy" id="1297617"/>
    <lineage>
        <taxon>Bacteria</taxon>
        <taxon>Bacillati</taxon>
        <taxon>Bacillota</taxon>
        <taxon>Clostridia</taxon>
        <taxon>Eubacteriales</taxon>
        <taxon>Intestinimonas</taxon>
    </lineage>
</organism>
<name>A0A0S2W3S0_9FIRM</name>
<dbReference type="InterPro" id="IPR008254">
    <property type="entry name" value="Flavodoxin/NO_synth"/>
</dbReference>
<dbReference type="SUPFAM" id="SSF50891">
    <property type="entry name" value="Cyclophilin-like"/>
    <property type="match status" value="1"/>
</dbReference>
<dbReference type="SUPFAM" id="SSF52218">
    <property type="entry name" value="Flavoproteins"/>
    <property type="match status" value="1"/>
</dbReference>
<sequence length="278" mass="29782">MDDRTCAVTLYDTPAAERLYEMLPLELTFEDFNGTEKIGYLPQPLDTGEGANGVDPAVGDLCLYAPWGNLCIFYQDSGYSDGLLPLGRIETGMDLITEMDSPFTATLEAAPSILVAYFSCTGNTEAVAGRLSDRLAADLYEIVPEDPYTSADLDYSDPSSRASQEQNDAAARPAISDEVTGMEGYDVVFLGYPIWWGQAPPIISTFLEHYDFEGKTIVPFCTSGSSGIGASATDLHGLAPSTSWLSGRRFSGTVTASELAEWVSELSLPEGTVSAKAA</sequence>
<dbReference type="eggNOG" id="COG0716">
    <property type="taxonomic scope" value="Bacteria"/>
</dbReference>
<dbReference type="InterPro" id="IPR041183">
    <property type="entry name" value="Cyclophilin-like"/>
</dbReference>
<feature type="region of interest" description="Disordered" evidence="1">
    <location>
        <begin position="149"/>
        <end position="173"/>
    </location>
</feature>
<dbReference type="Gene3D" id="2.40.100.20">
    <property type="match status" value="1"/>
</dbReference>
<evidence type="ECO:0000259" key="2">
    <source>
        <dbReference type="PROSITE" id="PS50902"/>
    </source>
</evidence>
<dbReference type="AlphaFoldDB" id="A0A0S2W3S0"/>
<feature type="domain" description="Flavodoxin-like" evidence="2">
    <location>
        <begin position="113"/>
        <end position="278"/>
    </location>
</feature>
<dbReference type="PATRIC" id="fig|1297617.4.peg.1439"/>
<dbReference type="InterPro" id="IPR029039">
    <property type="entry name" value="Flavoprotein-like_sf"/>
</dbReference>
<dbReference type="GO" id="GO:0010181">
    <property type="term" value="F:FMN binding"/>
    <property type="evidence" value="ECO:0007669"/>
    <property type="project" value="InterPro"/>
</dbReference>
<dbReference type="NCBIfam" id="NF005501">
    <property type="entry name" value="PRK07116.1"/>
    <property type="match status" value="1"/>
</dbReference>
<gene>
    <name evidence="3" type="ORF">IB211_01406c</name>
</gene>
<dbReference type="eggNOG" id="COG4925">
    <property type="taxonomic scope" value="Bacteria"/>
</dbReference>
<dbReference type="InterPro" id="IPR029000">
    <property type="entry name" value="Cyclophilin-like_dom_sf"/>
</dbReference>
<dbReference type="KEGG" id="ibu:IB211_01406c"/>
<keyword evidence="4" id="KW-1185">Reference proteome</keyword>
<dbReference type="PROSITE" id="PS50902">
    <property type="entry name" value="FLAVODOXIN_LIKE"/>
    <property type="match status" value="1"/>
</dbReference>
<dbReference type="Gene3D" id="3.40.50.360">
    <property type="match status" value="1"/>
</dbReference>
<reference evidence="4" key="2">
    <citation type="submission" date="2015-04" db="EMBL/GenBank/DDBJ databases">
        <title>A butyrogenic pathway from the amino acid lysine in a human gut commensal.</title>
        <authorList>
            <person name="de Vos W.M."/>
            <person name="Bui N.T.P."/>
            <person name="Plugge C.M."/>
            <person name="Ritari J."/>
        </authorList>
    </citation>
    <scope>NUCLEOTIDE SEQUENCE [LARGE SCALE GENOMIC DNA]</scope>
    <source>
        <strain evidence="4">AF211</strain>
    </source>
</reference>